<reference evidence="2 3" key="1">
    <citation type="submission" date="2024-01" db="EMBL/GenBank/DDBJ databases">
        <authorList>
            <person name="Allen C."/>
            <person name="Tagirdzhanova G."/>
        </authorList>
    </citation>
    <scope>NUCLEOTIDE SEQUENCE [LARGE SCALE GENOMIC DNA]</scope>
    <source>
        <strain evidence="2 3">CBS 573.63</strain>
    </source>
</reference>
<evidence type="ECO:0000256" key="1">
    <source>
        <dbReference type="SAM" id="MobiDB-lite"/>
    </source>
</evidence>
<evidence type="ECO:0008006" key="4">
    <source>
        <dbReference type="Google" id="ProtNLM"/>
    </source>
</evidence>
<evidence type="ECO:0000313" key="2">
    <source>
        <dbReference type="EMBL" id="CAK7265881.1"/>
    </source>
</evidence>
<proteinExistence type="predicted"/>
<organism evidence="2 3">
    <name type="scientific">Sporothrix epigloea</name>
    <dbReference type="NCBI Taxonomy" id="1892477"/>
    <lineage>
        <taxon>Eukaryota</taxon>
        <taxon>Fungi</taxon>
        <taxon>Dikarya</taxon>
        <taxon>Ascomycota</taxon>
        <taxon>Pezizomycotina</taxon>
        <taxon>Sordariomycetes</taxon>
        <taxon>Sordariomycetidae</taxon>
        <taxon>Ophiostomatales</taxon>
        <taxon>Ophiostomataceae</taxon>
        <taxon>Sporothrix</taxon>
    </lineage>
</organism>
<dbReference type="InterPro" id="IPR029058">
    <property type="entry name" value="AB_hydrolase_fold"/>
</dbReference>
<gene>
    <name evidence="2" type="ORF">SEPCBS57363_001814</name>
</gene>
<dbReference type="PANTHER" id="PTHR47842">
    <property type="entry name" value="EXPRESSED PROTEIN"/>
    <property type="match status" value="1"/>
</dbReference>
<keyword evidence="3" id="KW-1185">Reference proteome</keyword>
<dbReference type="Proteomes" id="UP001642501">
    <property type="component" value="Unassembled WGS sequence"/>
</dbReference>
<dbReference type="Gene3D" id="3.40.50.1820">
    <property type="entry name" value="alpha/beta hydrolase"/>
    <property type="match status" value="1"/>
</dbReference>
<dbReference type="SUPFAM" id="SSF53474">
    <property type="entry name" value="alpha/beta-Hydrolases"/>
    <property type="match status" value="1"/>
</dbReference>
<dbReference type="EMBL" id="CAWUOM010000020">
    <property type="protein sequence ID" value="CAK7265881.1"/>
    <property type="molecule type" value="Genomic_DNA"/>
</dbReference>
<protein>
    <recommendedName>
        <fullName evidence="4">AB hydrolase-1 domain-containing protein</fullName>
    </recommendedName>
</protein>
<dbReference type="PANTHER" id="PTHR47842:SF2">
    <property type="entry name" value="DUF676 DOMAIN-CONTAINING PROTEIN"/>
    <property type="match status" value="1"/>
</dbReference>
<sequence>MPRILLLCFVHGFKGDDNSFQTFPIDLKDAVAALVPHHARVETVIYPRYETKGELAAASQKFLEWLIARVIDLLKANLAVPWPPNDRQVGVVLVAHSMGGFVAANALCLALDEYRSRVIDTGSEPFPDRRVLFPPIQGLLALDTPFNGLSRSMFVHGAFSNYSKMQTVLNVFTAAVAGPMALGRLALSHVAGQSSRPRSSYSSSSSTAAWEMWQIVAVRTGTVGAIAAGGVAAYKHRRTILAGVDHLRRKWRGEDAQVDGATQEFVSQSGANASGSEARNERRPSLQESYRSGVDAIGQGLAQFSRRNVGASFAWLSAHFTFVGALLKQDELNQRLQRLAGLRGGLGVRNLYVSLGANDWNGGYFLPERTFCAVPKRSNGRKVDKNSEKGELGDVGDPASIFERWTMRSCNDEVQAHMSMFKRDKNTDYDAMTKRAAELVAGWFASNDPIVDTVGPPRVAESGAAGDTAAACTTQEDAIRVTDEGIEIARAGHMGRGGEQFRVPYCD</sequence>
<evidence type="ECO:0000313" key="3">
    <source>
        <dbReference type="Proteomes" id="UP001642501"/>
    </source>
</evidence>
<feature type="compositionally biased region" description="Polar residues" evidence="1">
    <location>
        <begin position="264"/>
        <end position="277"/>
    </location>
</feature>
<name>A0ABP0DCD5_9PEZI</name>
<accession>A0ABP0DCD5</accession>
<feature type="region of interest" description="Disordered" evidence="1">
    <location>
        <begin position="262"/>
        <end position="288"/>
    </location>
</feature>
<comment type="caution">
    <text evidence="2">The sequence shown here is derived from an EMBL/GenBank/DDBJ whole genome shotgun (WGS) entry which is preliminary data.</text>
</comment>